<comment type="caution">
    <text evidence="1">The sequence shown here is derived from an EMBL/GenBank/DDBJ whole genome shotgun (WGS) entry which is preliminary data.</text>
</comment>
<sequence length="154" mass="17147">MIRSARLFFASPVLILVAVLGLEGARTVCDDLVFTTAATQLSFWGRESYQPTVQTIDLTGQRLESLLQRSPSKPNYLAEQAYFLSWRGYASDDVAQRLAYNKSAAATQLQALEQRPAYRQGWAEMIEYSSRMSGGGEMLEQAQARFVALQPATN</sequence>
<proteinExistence type="predicted"/>
<name>A0ABT3T0J0_9GAMM</name>
<accession>A0ABT3T0J0</accession>
<evidence type="ECO:0000313" key="1">
    <source>
        <dbReference type="EMBL" id="MCX2975346.1"/>
    </source>
</evidence>
<dbReference type="Proteomes" id="UP001143307">
    <property type="component" value="Unassembled WGS sequence"/>
</dbReference>
<organism evidence="1 2">
    <name type="scientific">Candidatus Seongchinamella marina</name>
    <dbReference type="NCBI Taxonomy" id="2518990"/>
    <lineage>
        <taxon>Bacteria</taxon>
        <taxon>Pseudomonadati</taxon>
        <taxon>Pseudomonadota</taxon>
        <taxon>Gammaproteobacteria</taxon>
        <taxon>Cellvibrionales</taxon>
        <taxon>Halieaceae</taxon>
        <taxon>Seongchinamella</taxon>
    </lineage>
</organism>
<dbReference type="RefSeq" id="WP_279253984.1">
    <property type="nucleotide sequence ID" value="NZ_SHNP01000007.1"/>
</dbReference>
<keyword evidence="2" id="KW-1185">Reference proteome</keyword>
<dbReference type="EMBL" id="SHNP01000007">
    <property type="protein sequence ID" value="MCX2975346.1"/>
    <property type="molecule type" value="Genomic_DNA"/>
</dbReference>
<protein>
    <submittedName>
        <fullName evidence="1">Uncharacterized protein</fullName>
    </submittedName>
</protein>
<evidence type="ECO:0000313" key="2">
    <source>
        <dbReference type="Proteomes" id="UP001143307"/>
    </source>
</evidence>
<reference evidence="1" key="1">
    <citation type="submission" date="2019-02" db="EMBL/GenBank/DDBJ databases">
        <authorList>
            <person name="Li S.-H."/>
        </authorList>
    </citation>
    <scope>NUCLEOTIDE SEQUENCE</scope>
    <source>
        <strain evidence="1">IMCC8485</strain>
    </source>
</reference>
<gene>
    <name evidence="1" type="ORF">EYC87_17330</name>
</gene>